<feature type="region of interest" description="Disordered" evidence="5">
    <location>
        <begin position="54"/>
        <end position="113"/>
    </location>
</feature>
<dbReference type="InterPro" id="IPR002013">
    <property type="entry name" value="SAC_dom"/>
</dbReference>
<feature type="region of interest" description="Disordered" evidence="5">
    <location>
        <begin position="2453"/>
        <end position="2480"/>
    </location>
</feature>
<evidence type="ECO:0000313" key="8">
    <source>
        <dbReference type="Proteomes" id="UP000674179"/>
    </source>
</evidence>
<evidence type="ECO:0000313" key="7">
    <source>
        <dbReference type="EMBL" id="KAG5478212.1"/>
    </source>
</evidence>
<evidence type="ECO:0000256" key="3">
    <source>
        <dbReference type="ARBA" id="ARBA00023136"/>
    </source>
</evidence>
<comment type="caution">
    <text evidence="7">The sequence shown here is derived from an EMBL/GenBank/DDBJ whole genome shotgun (WGS) entry which is preliminary data.</text>
</comment>
<feature type="region of interest" description="Disordered" evidence="5">
    <location>
        <begin position="2167"/>
        <end position="2186"/>
    </location>
</feature>
<feature type="coiled-coil region" evidence="4">
    <location>
        <begin position="929"/>
        <end position="956"/>
    </location>
</feature>
<feature type="region of interest" description="Disordered" evidence="5">
    <location>
        <begin position="235"/>
        <end position="255"/>
    </location>
</feature>
<feature type="compositionally biased region" description="Polar residues" evidence="5">
    <location>
        <begin position="2337"/>
        <end position="2352"/>
    </location>
</feature>
<feature type="compositionally biased region" description="Low complexity" evidence="5">
    <location>
        <begin position="1020"/>
        <end position="1043"/>
    </location>
</feature>
<feature type="region of interest" description="Disordered" evidence="5">
    <location>
        <begin position="1016"/>
        <end position="1046"/>
    </location>
</feature>
<dbReference type="GO" id="GO:0012505">
    <property type="term" value="C:endomembrane system"/>
    <property type="evidence" value="ECO:0007669"/>
    <property type="project" value="UniProtKB-SubCell"/>
</dbReference>
<dbReference type="GO" id="GO:0046856">
    <property type="term" value="P:phosphatidylinositol dephosphorylation"/>
    <property type="evidence" value="ECO:0007669"/>
    <property type="project" value="InterPro"/>
</dbReference>
<proteinExistence type="predicted"/>
<name>A0A836GA84_LEIEN</name>
<feature type="compositionally biased region" description="Polar residues" evidence="5">
    <location>
        <begin position="58"/>
        <end position="72"/>
    </location>
</feature>
<dbReference type="InterPro" id="IPR043573">
    <property type="entry name" value="Fig4-like"/>
</dbReference>
<dbReference type="KEGG" id="lenr:94172132"/>
<dbReference type="OrthoDB" id="405996at2759"/>
<dbReference type="PANTHER" id="PTHR45738:SF5">
    <property type="entry name" value="POLYPHOSPHOINOSITIDE PHOSPHATASE"/>
    <property type="match status" value="1"/>
</dbReference>
<dbReference type="Pfam" id="PF02383">
    <property type="entry name" value="Syja_N"/>
    <property type="match status" value="1"/>
</dbReference>
<evidence type="ECO:0000256" key="5">
    <source>
        <dbReference type="SAM" id="MobiDB-lite"/>
    </source>
</evidence>
<dbReference type="RefSeq" id="XP_067692677.1">
    <property type="nucleotide sequence ID" value="XM_067836622.1"/>
</dbReference>
<feature type="compositionally biased region" description="Low complexity" evidence="5">
    <location>
        <begin position="1822"/>
        <end position="1832"/>
    </location>
</feature>
<feature type="compositionally biased region" description="Basic and acidic residues" evidence="5">
    <location>
        <begin position="2319"/>
        <end position="2331"/>
    </location>
</feature>
<keyword evidence="3" id="KW-0472">Membrane</keyword>
<dbReference type="PANTHER" id="PTHR45738">
    <property type="entry name" value="POLYPHOSPHOINOSITIDE PHOSPHATASE"/>
    <property type="match status" value="1"/>
</dbReference>
<feature type="compositionally biased region" description="Low complexity" evidence="5">
    <location>
        <begin position="2380"/>
        <end position="2392"/>
    </location>
</feature>
<keyword evidence="4" id="KW-0175">Coiled coil</keyword>
<dbReference type="GeneID" id="94172132"/>
<keyword evidence="8" id="KW-1185">Reference proteome</keyword>
<feature type="region of interest" description="Disordered" evidence="5">
    <location>
        <begin position="1800"/>
        <end position="1845"/>
    </location>
</feature>
<evidence type="ECO:0000256" key="1">
    <source>
        <dbReference type="ARBA" id="ARBA00004308"/>
    </source>
</evidence>
<sequence>MATTASPFSRPRARLPPLQQLPLDCITVYDTPTHCYLLGTDSLQKNFHLISFSKHSPEQTPSHHAVGNNSVAETAGSGRRPKTTASESETEAERAGPGTTASPSPSNSPPYGLDDLHDLTNYAVYSPTEAGALVDALHREHGASLRILSAVAFLGAVRFTAGYYLVLVTERRMAGYLGVHRLFESVSVELVSLQLDPEWVAAAEVQPRRQLQRIRQGDGGVGAAAFGGEYSSFTSTPLASGGSPSGPPHSRARRVGAAYSRKSAAAAGTGSSAYTTSYLFQRRSLEELYCQQLISSLSRASSFFYSHSYDLTNTLQRNMLAAGAAASSGATARPFTDCGPRLNFERHSGRGAGADVGVAAYPLSTRMLQPRMQYVWNEYLLEPWQLTDRGAYSSDAEMSEGVAADDEVGVAQAARAADRAAREAAPQYPSALSRWCVFFVHGFITQRAVVVRRPAFHTLLITLIARVSKASAGVRYLRRGLNSDGHVANHVEVEQIISDESAWNSTFTVGSLSSYVQLRGSVPVRWYHPPTASRLLPKPPIVIGPHDSQWSETCLHFQHLLEQYGPPIYAHDLLKRREGNPRESLLGDAYRAAVRALVDAADRWAASRKGAESRGERQPPVCGANIIQYESTDLRSLGQLAWNTMTAVVEQHFCAVRCFVTRPCSPVAAPQPYARRTFEPDYRGTLMTRDASEAASAHESRGSGNEGAAEVVQLQCGVVRSNCLDCIDRTNLGQLFHGLHALGEQLSALGLLRHAADVCESPAVTEMLLEMYLAMGDALATQYGGSAQVGAGVLHRGAGWDQLMGVKRLYHNVMGDRDKQEAMNLLLGRKQPQPRRGSRACNAEMHSPGQLASLSLSQVFPPSTAPSLSASVTTASAGMAATWDGVSSGPLATESAVAPSTSFLSGIRRAASRWWSEATSSSRTSSGAAAAAAAALRAAQHAAAEAEAEADYYEQVSTAPRLPEAGLLALWWVQPLRRFDEWYAACGVSVRQRGARSGEMADVASEQHLGEVADQPAMRSALAPSESSASSPASAHAPSTSCSVSTPTLAGVASSGTFGGDQLALRLIAAETQAQERWQLLMANVERQACLAPAWRDAATHLHHDRHSEVSRVAWDDDTAAAPSPSSLLFPTAASTPTIGASVSPHAMQRSLVRSAVLPGSVSAIAVDSAGGMVTTMSDAALTASDAAAAAEGVEAGALSSVGPASVSAAELAPLTFSARLLKVPPCLFTEPWVLLRTTMHILPVESAAAAERQLARASIVSAAALCVGGFKTSSKRRTAIYDVDNALHNRPLHSVGKAVALQIFGCLPPAVAVVVSDSPRQMPAEKHQPWRSPQEVHRHDAFPRIVRNSAFAQHDANLERLVYREMLWLVEGIGVAAAGVRSASVESLKRPASHAWVAQPSSPQKPPHTLSPQEVADRQFMAAFLVDLFGAPATWGHEEIIQVVQRLVYPERLQVEVLEVLRSSRVQPPLEGAELLFTGAPARAEEDAEEREQRVNAETRQYWHERLVAPADRTTPVLACGPAVAAFTQVSKPTPLPRSPGDGGIPLMRTSTTRIPPPSPSLSRRWDENVGADGPVQAAVALLCRLAGILRFSAHDSTASGVSVNGMGSSRAAMVCSNGISAAAPAVAGFGYEVPEYESRGGVGVGVLAASAHDADAAQDEETASVHSVEEALLPLLETCPNSGAPAWAYLPGLFPEHEALSGLLRRQWLLCHLLQPIFVRCALTPPTLYNLLSDFFSELLLDDAAAGPAEEGNGKSQQRRRREYHVRYTFVLSHQHRQLHQQHPQQREPDLPLSGRIAEDEAKGSGGSRDGQNPCKHFVSSPPSLSSSSPQGTSNTHSASSSAAAASTASRGLNIPATLKVRHCCAALDLYRWSVAHCPLFVIPPLREPSRALATSTSSSSSSSASRYLTWAAWHLLWWAVDNSFVIPAVRRRGQGTLEMLADETALFCIKRDVARVALNIERRCREDVWRPQRPEAQVGSGKEVPGPSAIYGVDLTSSMLRLHRPLRRSTLVGVLALSESLASAGLRAATKVQEFFRDRIVHGWVRQSLGVGGGATVALFGSIAASATAAADSSSSASASSGSRAVAAATVLRRFHRLAEGCLQSVQGIMTALQHISLEILARDAAMHCYISFFVNVYNAAYVAAWLTNVKELVSSGAVAAMAGANSPRKSNHPQPQGTPHAARPRAIDLFPLPTLCNTSHACFMHAYGVVIGGVFLSLEEMKYGILGGNRAPPHCDLPLWPPVGGSGASPCHPSNNLSPSELDWQQRLQQLVPLHLRADVSEAARLNALQRHPHLQEALDFADMCHALAPSTEKLDGARADSGEAHADAATGRLSSREQGAMRNQSGSGHVPSAVQPSSASSIDAAAADSVRRSARGSPLLPPSTSSPQGPHYGVRASSQQRRRRDLVDVWCVDIVRYLPFRIVLQLIDTYLPPPIFHLCAGSVDAEGKDSPVDAAGDDDSGAAGSRSNDPAHDLRNPILLDGRERVPWYLQPVLNVIPLVQTTLQSSKLGVAYAVARAGEGPTAGSLAPQVNQDANGVLLQPCRMWSSPSYYVIGGDGMNGDEAVSHSFQLLQALSGSYLGAGLYHPISLGATGGNAGDAAPRAPAQHLCLPLHADEVFTQLRATEAAFRTALLTTDPHLFGDAAATPPSAKPPMLAAASLRRLAPPPLSLPSASTLPRHLRGVSGAVSAHARTAGPAARCSPGGSGSSTISCSAALQNAMKPVLHEWCRSIEEGIANTTLLSRHGWKTQVTLKMVQLLEESYASSKAVQAAQAAFRSG</sequence>
<dbReference type="GO" id="GO:0043813">
    <property type="term" value="F:phosphatidylinositol-3,5-bisphosphate 5-phosphatase activity"/>
    <property type="evidence" value="ECO:0007669"/>
    <property type="project" value="InterPro"/>
</dbReference>
<protein>
    <recommendedName>
        <fullName evidence="6">SAC domain-containing protein</fullName>
    </recommendedName>
</protein>
<gene>
    <name evidence="7" type="ORF">CUR178_04926</name>
</gene>
<organism evidence="7 8">
    <name type="scientific">Leishmania enriettii</name>
    <dbReference type="NCBI Taxonomy" id="5663"/>
    <lineage>
        <taxon>Eukaryota</taxon>
        <taxon>Discoba</taxon>
        <taxon>Euglenozoa</taxon>
        <taxon>Kinetoplastea</taxon>
        <taxon>Metakinetoplastina</taxon>
        <taxon>Trypanosomatida</taxon>
        <taxon>Trypanosomatidae</taxon>
        <taxon>Leishmaniinae</taxon>
        <taxon>Leishmania</taxon>
    </lineage>
</organism>
<feature type="compositionally biased region" description="Low complexity" evidence="5">
    <location>
        <begin position="2355"/>
        <end position="2373"/>
    </location>
</feature>
<keyword evidence="2" id="KW-0378">Hydrolase</keyword>
<comment type="subcellular location">
    <subcellularLocation>
        <location evidence="1">Endomembrane system</location>
    </subcellularLocation>
</comment>
<dbReference type="EMBL" id="JAFHKP010000024">
    <property type="protein sequence ID" value="KAG5478212.1"/>
    <property type="molecule type" value="Genomic_DNA"/>
</dbReference>
<evidence type="ECO:0000256" key="2">
    <source>
        <dbReference type="ARBA" id="ARBA00022801"/>
    </source>
</evidence>
<evidence type="ECO:0000256" key="4">
    <source>
        <dbReference type="SAM" id="Coils"/>
    </source>
</evidence>
<reference evidence="7 8" key="1">
    <citation type="submission" date="2021-02" db="EMBL/GenBank/DDBJ databases">
        <title>Leishmania (Mundinia) enrietti genome sequencing and assembly.</title>
        <authorList>
            <person name="Almutairi H."/>
            <person name="Gatherer D."/>
        </authorList>
    </citation>
    <scope>NUCLEOTIDE SEQUENCE [LARGE SCALE GENOMIC DNA]</scope>
    <source>
        <strain evidence="7">CUR178</strain>
    </source>
</reference>
<accession>A0A836GA84</accession>
<dbReference type="PROSITE" id="PS50275">
    <property type="entry name" value="SAC"/>
    <property type="match status" value="1"/>
</dbReference>
<dbReference type="Proteomes" id="UP000674179">
    <property type="component" value="Chromosome 24"/>
</dbReference>
<feature type="region of interest" description="Disordered" evidence="5">
    <location>
        <begin position="1532"/>
        <end position="1570"/>
    </location>
</feature>
<evidence type="ECO:0000259" key="6">
    <source>
        <dbReference type="PROSITE" id="PS50275"/>
    </source>
</evidence>
<feature type="region of interest" description="Disordered" evidence="5">
    <location>
        <begin position="2319"/>
        <end position="2404"/>
    </location>
</feature>
<feature type="domain" description="SAC" evidence="6">
    <location>
        <begin position="294"/>
        <end position="785"/>
    </location>
</feature>